<dbReference type="RefSeq" id="WP_203681903.1">
    <property type="nucleotide sequence ID" value="NZ_BOMW01000036.1"/>
</dbReference>
<name>A0A919TLR8_9ACTN</name>
<evidence type="ECO:0000256" key="1">
    <source>
        <dbReference type="SAM" id="Coils"/>
    </source>
</evidence>
<keyword evidence="3" id="KW-1185">Reference proteome</keyword>
<accession>A0A919TLR8</accession>
<feature type="coiled-coil region" evidence="1">
    <location>
        <begin position="13"/>
        <end position="74"/>
    </location>
</feature>
<organism evidence="2 3">
    <name type="scientific">Actinoplanes siamensis</name>
    <dbReference type="NCBI Taxonomy" id="1223317"/>
    <lineage>
        <taxon>Bacteria</taxon>
        <taxon>Bacillati</taxon>
        <taxon>Actinomycetota</taxon>
        <taxon>Actinomycetes</taxon>
        <taxon>Micromonosporales</taxon>
        <taxon>Micromonosporaceae</taxon>
        <taxon>Actinoplanes</taxon>
    </lineage>
</organism>
<keyword evidence="1" id="KW-0175">Coiled coil</keyword>
<evidence type="ECO:0000313" key="2">
    <source>
        <dbReference type="EMBL" id="GIF06533.1"/>
    </source>
</evidence>
<protein>
    <submittedName>
        <fullName evidence="2">Uncharacterized protein</fullName>
    </submittedName>
</protein>
<reference evidence="2" key="1">
    <citation type="submission" date="2021-01" db="EMBL/GenBank/DDBJ databases">
        <title>Whole genome shotgun sequence of Actinoplanes siamensis NBRC 109076.</title>
        <authorList>
            <person name="Komaki H."/>
            <person name="Tamura T."/>
        </authorList>
    </citation>
    <scope>NUCLEOTIDE SEQUENCE</scope>
    <source>
        <strain evidence="2">NBRC 109076</strain>
    </source>
</reference>
<sequence>MVADGPKTPAAELDLLEEEIAELERGTTELRRRIGERTEYPTDPAEVSLLLTEAEEQEAILASLKERRDALKDRLGQP</sequence>
<comment type="caution">
    <text evidence="2">The sequence shown here is derived from an EMBL/GenBank/DDBJ whole genome shotgun (WGS) entry which is preliminary data.</text>
</comment>
<evidence type="ECO:0000313" key="3">
    <source>
        <dbReference type="Proteomes" id="UP000629619"/>
    </source>
</evidence>
<dbReference type="AlphaFoldDB" id="A0A919TLR8"/>
<gene>
    <name evidence="2" type="ORF">Asi03nite_40710</name>
</gene>
<dbReference type="EMBL" id="BOMW01000036">
    <property type="protein sequence ID" value="GIF06533.1"/>
    <property type="molecule type" value="Genomic_DNA"/>
</dbReference>
<proteinExistence type="predicted"/>
<dbReference type="Proteomes" id="UP000629619">
    <property type="component" value="Unassembled WGS sequence"/>
</dbReference>